<evidence type="ECO:0000256" key="9">
    <source>
        <dbReference type="SAM" id="Phobius"/>
    </source>
</evidence>
<dbReference type="InterPro" id="IPR011712">
    <property type="entry name" value="Sig_transdc_His_kin_sub3_dim/P"/>
</dbReference>
<reference evidence="11 12" key="1">
    <citation type="submission" date="2019-05" db="EMBL/GenBank/DDBJ databases">
        <title>Draft genome sequence of Nonomuraea zeae DSM 100528.</title>
        <authorList>
            <person name="Saricaoglu S."/>
            <person name="Isik K."/>
        </authorList>
    </citation>
    <scope>NUCLEOTIDE SEQUENCE [LARGE SCALE GENOMIC DNA]</scope>
    <source>
        <strain evidence="11 12">DSM 100528</strain>
    </source>
</reference>
<keyword evidence="12" id="KW-1185">Reference proteome</keyword>
<dbReference type="EMBL" id="VCKX01000231">
    <property type="protein sequence ID" value="TMR25103.1"/>
    <property type="molecule type" value="Genomic_DNA"/>
</dbReference>
<evidence type="ECO:0000256" key="3">
    <source>
        <dbReference type="ARBA" id="ARBA00022553"/>
    </source>
</evidence>
<dbReference type="Gene3D" id="3.30.565.10">
    <property type="entry name" value="Histidine kinase-like ATPase, C-terminal domain"/>
    <property type="match status" value="1"/>
</dbReference>
<evidence type="ECO:0000256" key="5">
    <source>
        <dbReference type="ARBA" id="ARBA00022741"/>
    </source>
</evidence>
<dbReference type="Proteomes" id="UP000306628">
    <property type="component" value="Unassembled WGS sequence"/>
</dbReference>
<dbReference type="EC" id="2.7.13.3" evidence="2"/>
<dbReference type="Gene3D" id="1.20.5.1930">
    <property type="match status" value="1"/>
</dbReference>
<evidence type="ECO:0000256" key="7">
    <source>
        <dbReference type="ARBA" id="ARBA00022840"/>
    </source>
</evidence>
<proteinExistence type="predicted"/>
<keyword evidence="4" id="KW-0808">Transferase</keyword>
<organism evidence="11 12">
    <name type="scientific">Nonomuraea zeae</name>
    <dbReference type="NCBI Taxonomy" id="1642303"/>
    <lineage>
        <taxon>Bacteria</taxon>
        <taxon>Bacillati</taxon>
        <taxon>Actinomycetota</taxon>
        <taxon>Actinomycetes</taxon>
        <taxon>Streptosporangiales</taxon>
        <taxon>Streptosporangiaceae</taxon>
        <taxon>Nonomuraea</taxon>
    </lineage>
</organism>
<dbReference type="OrthoDB" id="5241784at2"/>
<keyword evidence="5" id="KW-0547">Nucleotide-binding</keyword>
<comment type="catalytic activity">
    <reaction evidence="1">
        <text>ATP + protein L-histidine = ADP + protein N-phospho-L-histidine.</text>
        <dbReference type="EC" id="2.7.13.3"/>
    </reaction>
</comment>
<sequence length="431" mass="46769">MYWLTARSTGSQFCPKAETTFTRVSLIGSVRDTRVRGAPGRGAYLVEPAAQHGGEVEETHRRPVVWARSKLELFASSSWIGGLGLVAGVIGLTVPVQLALAASGAAIEGTATLLVLLALHMRFILETPVRRAGSWWIVAVQAWLTYLPLTIFGAAWTPVCGLLAGALLVMAARIRSIVLVVLALACGLVVLAAPEPSLIHRGWALAGPLVGLVEYALVTLAVRARELGKERTEVMRKAVELERRRFTRDLHDLVGHRLTVLVLKAQLVQRLVTEEDKRAADEVSETLDLLRSLAADVRAVAHGLRSSSLAAELGSARSLLESARVRCQIKVSCHDLPEEVEEALTHALREGVTNVLRHAEARQCSIHLLERDRLVRLTIRNDGVRPPRRPGDSGQGLLNLAERVSGLGGWLEATSSRSGQFAFSVYAPLKD</sequence>
<feature type="transmembrane region" description="Helical" evidence="9">
    <location>
        <begin position="71"/>
        <end position="92"/>
    </location>
</feature>
<feature type="domain" description="Signal transduction histidine kinase subgroup 3 dimerisation and phosphoacceptor" evidence="10">
    <location>
        <begin position="242"/>
        <end position="308"/>
    </location>
</feature>
<gene>
    <name evidence="11" type="ORF">ETD85_45765</name>
</gene>
<evidence type="ECO:0000256" key="2">
    <source>
        <dbReference type="ARBA" id="ARBA00012438"/>
    </source>
</evidence>
<dbReference type="CDD" id="cd16917">
    <property type="entry name" value="HATPase_UhpB-NarQ-NarX-like"/>
    <property type="match status" value="1"/>
</dbReference>
<dbReference type="GO" id="GO:0005524">
    <property type="term" value="F:ATP binding"/>
    <property type="evidence" value="ECO:0007669"/>
    <property type="project" value="UniProtKB-KW"/>
</dbReference>
<dbReference type="GO" id="GO:0046983">
    <property type="term" value="F:protein dimerization activity"/>
    <property type="evidence" value="ECO:0007669"/>
    <property type="project" value="InterPro"/>
</dbReference>
<dbReference type="GO" id="GO:0016020">
    <property type="term" value="C:membrane"/>
    <property type="evidence" value="ECO:0007669"/>
    <property type="project" value="InterPro"/>
</dbReference>
<accession>A0A5S4FWN5</accession>
<evidence type="ECO:0000259" key="10">
    <source>
        <dbReference type="Pfam" id="PF07730"/>
    </source>
</evidence>
<keyword evidence="9" id="KW-0472">Membrane</keyword>
<comment type="caution">
    <text evidence="11">The sequence shown here is derived from an EMBL/GenBank/DDBJ whole genome shotgun (WGS) entry which is preliminary data.</text>
</comment>
<keyword evidence="9" id="KW-0812">Transmembrane</keyword>
<evidence type="ECO:0000256" key="1">
    <source>
        <dbReference type="ARBA" id="ARBA00000085"/>
    </source>
</evidence>
<evidence type="ECO:0000256" key="8">
    <source>
        <dbReference type="ARBA" id="ARBA00023012"/>
    </source>
</evidence>
<name>A0A5S4FWN5_9ACTN</name>
<keyword evidence="3" id="KW-0597">Phosphoprotein</keyword>
<dbReference type="PANTHER" id="PTHR24421">
    <property type="entry name" value="NITRATE/NITRITE SENSOR PROTEIN NARX-RELATED"/>
    <property type="match status" value="1"/>
</dbReference>
<keyword evidence="9" id="KW-1133">Transmembrane helix</keyword>
<feature type="transmembrane region" description="Helical" evidence="9">
    <location>
        <begin position="200"/>
        <end position="222"/>
    </location>
</feature>
<protein>
    <recommendedName>
        <fullName evidence="2">histidine kinase</fullName>
        <ecNumber evidence="2">2.7.13.3</ecNumber>
    </recommendedName>
</protein>
<feature type="transmembrane region" description="Helical" evidence="9">
    <location>
        <begin position="177"/>
        <end position="194"/>
    </location>
</feature>
<evidence type="ECO:0000256" key="4">
    <source>
        <dbReference type="ARBA" id="ARBA00022679"/>
    </source>
</evidence>
<keyword evidence="6" id="KW-0418">Kinase</keyword>
<dbReference type="Pfam" id="PF07730">
    <property type="entry name" value="HisKA_3"/>
    <property type="match status" value="1"/>
</dbReference>
<dbReference type="SUPFAM" id="SSF55874">
    <property type="entry name" value="ATPase domain of HSP90 chaperone/DNA topoisomerase II/histidine kinase"/>
    <property type="match status" value="1"/>
</dbReference>
<dbReference type="GO" id="GO:0000155">
    <property type="term" value="F:phosphorelay sensor kinase activity"/>
    <property type="evidence" value="ECO:0007669"/>
    <property type="project" value="InterPro"/>
</dbReference>
<dbReference type="InterPro" id="IPR050482">
    <property type="entry name" value="Sensor_HK_TwoCompSys"/>
</dbReference>
<feature type="transmembrane region" description="Helical" evidence="9">
    <location>
        <begin position="98"/>
        <end position="120"/>
    </location>
</feature>
<dbReference type="PANTHER" id="PTHR24421:SF10">
    <property type="entry name" value="NITRATE_NITRITE SENSOR PROTEIN NARQ"/>
    <property type="match status" value="1"/>
</dbReference>
<evidence type="ECO:0000313" key="12">
    <source>
        <dbReference type="Proteomes" id="UP000306628"/>
    </source>
</evidence>
<feature type="transmembrane region" description="Helical" evidence="9">
    <location>
        <begin position="132"/>
        <end position="149"/>
    </location>
</feature>
<evidence type="ECO:0000313" key="11">
    <source>
        <dbReference type="EMBL" id="TMR25103.1"/>
    </source>
</evidence>
<evidence type="ECO:0000256" key="6">
    <source>
        <dbReference type="ARBA" id="ARBA00022777"/>
    </source>
</evidence>
<keyword evidence="7" id="KW-0067">ATP-binding</keyword>
<keyword evidence="8" id="KW-0902">Two-component regulatory system</keyword>
<dbReference type="AlphaFoldDB" id="A0A5S4FWN5"/>
<dbReference type="InterPro" id="IPR036890">
    <property type="entry name" value="HATPase_C_sf"/>
</dbReference>